<evidence type="ECO:0000256" key="4">
    <source>
        <dbReference type="SAM" id="SignalP"/>
    </source>
</evidence>
<dbReference type="PANTHER" id="PTHR11552:SF115">
    <property type="entry name" value="DEHYDROGENASE XPTC-RELATED"/>
    <property type="match status" value="1"/>
</dbReference>
<keyword evidence="3" id="KW-0285">Flavoprotein</keyword>
<gene>
    <name evidence="6" type="ORF">BK809_0004966</name>
</gene>
<feature type="chain" id="PRO_5013091527" evidence="4">
    <location>
        <begin position="17"/>
        <end position="528"/>
    </location>
</feature>
<feature type="signal peptide" evidence="4">
    <location>
        <begin position="1"/>
        <end position="16"/>
    </location>
</feature>
<name>A0A1S8B7U9_9PEZI</name>
<dbReference type="STRING" id="420778.A0A1S8B7U9"/>
<dbReference type="GO" id="GO:0016614">
    <property type="term" value="F:oxidoreductase activity, acting on CH-OH group of donors"/>
    <property type="evidence" value="ECO:0007669"/>
    <property type="project" value="InterPro"/>
</dbReference>
<dbReference type="InterPro" id="IPR000172">
    <property type="entry name" value="GMC_OxRdtase_N"/>
</dbReference>
<accession>A0A1S8B7U9</accession>
<keyword evidence="4" id="KW-0732">Signal</keyword>
<dbReference type="GO" id="GO:0050660">
    <property type="term" value="F:flavin adenine dinucleotide binding"/>
    <property type="evidence" value="ECO:0007669"/>
    <property type="project" value="InterPro"/>
</dbReference>
<comment type="caution">
    <text evidence="6">The sequence shown here is derived from an EMBL/GenBank/DDBJ whole genome shotgun (WGS) entry which is preliminary data.</text>
</comment>
<evidence type="ECO:0000256" key="1">
    <source>
        <dbReference type="ARBA" id="ARBA00010790"/>
    </source>
</evidence>
<dbReference type="InterPro" id="IPR007867">
    <property type="entry name" value="GMC_OxRtase_C"/>
</dbReference>
<dbReference type="OrthoDB" id="269227at2759"/>
<proteinExistence type="inferred from homology"/>
<feature type="active site" description="Proton donor" evidence="2">
    <location>
        <position position="461"/>
    </location>
</feature>
<protein>
    <submittedName>
        <fullName evidence="6">Choline dehydrogenase</fullName>
    </submittedName>
</protein>
<dbReference type="PROSITE" id="PS00624">
    <property type="entry name" value="GMC_OXRED_2"/>
    <property type="match status" value="1"/>
</dbReference>
<sequence length="528" mass="56242">MVRLLVFSLFCMVVQGRLARHAQVIGRDVDLADEYDFVIVGGGTSGLTVANRLTENANSETFTPNNDSFNEEWNLSYYLDVHGSDGPVQSSYPEFMWENIKNFFEAWTGLGVPIPDDPGAGSKAGVFWAPSSIDPRNRTRSSARTAHHNKIATRPNYHLLTMHAVTKIAFNGTIATGVEYVSRAGTETGAVKARKEVILAAGAIHTPQILQLSGIGPADLLNSLDIDVLVDLPVGYNLQDHPTLYTMWNYANDVIPNGDYFSSNTTYNAEALAQYHATRSGPYTLGRGATVCFLPLTNVTSSLTNTTSTYSSITSLAASTSPETVYPGIPSLPAPVIAGFAAQKRQLLTEYASLSTSTTEISYGGGSLMAVVMVKPLSRGTVFVRSTDVLTAPVIDYGTMLAPSDIAVMIASVRAARAFMATAAMQGPLGPIVEVAPGANVTADADLEAVLRETLNPSFAHVSCTAPMMAREEGGVVDAALRVYGVGRLRVVDASVWPLVPATHTSSTVYAVAEKAADLIKAAHGGWR</sequence>
<comment type="cofactor">
    <cofactor evidence="3">
        <name>FAD</name>
        <dbReference type="ChEBI" id="CHEBI:57692"/>
    </cofactor>
</comment>
<reference evidence="6 7" key="1">
    <citation type="submission" date="2017-01" db="EMBL/GenBank/DDBJ databases">
        <title>Draft genome sequence of Diplodia seriata F98.1, a fungal species involved in grapevine trunk diseases.</title>
        <authorList>
            <person name="Robert-Siegwald G."/>
            <person name="Vallet J."/>
            <person name="Abou-Mansour E."/>
            <person name="Xu J."/>
            <person name="Rey P."/>
            <person name="Bertsch C."/>
            <person name="Rego C."/>
            <person name="Larignon P."/>
            <person name="Fontaine F."/>
            <person name="Lebrun M.-H."/>
        </authorList>
    </citation>
    <scope>NUCLEOTIDE SEQUENCE [LARGE SCALE GENOMIC DNA]</scope>
    <source>
        <strain evidence="6 7">F98.1</strain>
    </source>
</reference>
<evidence type="ECO:0000313" key="7">
    <source>
        <dbReference type="Proteomes" id="UP000190776"/>
    </source>
</evidence>
<comment type="similarity">
    <text evidence="1">Belongs to the GMC oxidoreductase family.</text>
</comment>
<dbReference type="EMBL" id="MSZU01000111">
    <property type="protein sequence ID" value="OMP83585.1"/>
    <property type="molecule type" value="Genomic_DNA"/>
</dbReference>
<organism evidence="6 7">
    <name type="scientific">Diplodia seriata</name>
    <dbReference type="NCBI Taxonomy" id="420778"/>
    <lineage>
        <taxon>Eukaryota</taxon>
        <taxon>Fungi</taxon>
        <taxon>Dikarya</taxon>
        <taxon>Ascomycota</taxon>
        <taxon>Pezizomycotina</taxon>
        <taxon>Dothideomycetes</taxon>
        <taxon>Dothideomycetes incertae sedis</taxon>
        <taxon>Botryosphaeriales</taxon>
        <taxon>Botryosphaeriaceae</taxon>
        <taxon>Diplodia</taxon>
    </lineage>
</organism>
<dbReference type="InterPro" id="IPR036188">
    <property type="entry name" value="FAD/NAD-bd_sf"/>
</dbReference>
<dbReference type="PANTHER" id="PTHR11552">
    <property type="entry name" value="GLUCOSE-METHANOL-CHOLINE GMC OXIDOREDUCTASE"/>
    <property type="match status" value="1"/>
</dbReference>
<feature type="binding site" evidence="3">
    <location>
        <position position="165"/>
    </location>
    <ligand>
        <name>FAD</name>
        <dbReference type="ChEBI" id="CHEBI:57692"/>
    </ligand>
</feature>
<evidence type="ECO:0000256" key="3">
    <source>
        <dbReference type="PIRSR" id="PIRSR000137-2"/>
    </source>
</evidence>
<dbReference type="Proteomes" id="UP000190776">
    <property type="component" value="Unassembled WGS sequence"/>
</dbReference>
<dbReference type="AlphaFoldDB" id="A0A1S8B7U9"/>
<dbReference type="PIRSF" id="PIRSF000137">
    <property type="entry name" value="Alcohol_oxidase"/>
    <property type="match status" value="1"/>
</dbReference>
<dbReference type="Pfam" id="PF05199">
    <property type="entry name" value="GMC_oxred_C"/>
    <property type="match status" value="1"/>
</dbReference>
<keyword evidence="3" id="KW-0274">FAD</keyword>
<dbReference type="SUPFAM" id="SSF54373">
    <property type="entry name" value="FAD-linked reductases, C-terminal domain"/>
    <property type="match status" value="1"/>
</dbReference>
<evidence type="ECO:0000256" key="2">
    <source>
        <dbReference type="PIRSR" id="PIRSR000137-1"/>
    </source>
</evidence>
<dbReference type="InterPro" id="IPR012132">
    <property type="entry name" value="GMC_OxRdtase"/>
</dbReference>
<evidence type="ECO:0000259" key="5">
    <source>
        <dbReference type="PROSITE" id="PS00624"/>
    </source>
</evidence>
<evidence type="ECO:0000313" key="6">
    <source>
        <dbReference type="EMBL" id="OMP83585.1"/>
    </source>
</evidence>
<dbReference type="Gene3D" id="3.50.50.60">
    <property type="entry name" value="FAD/NAD(P)-binding domain"/>
    <property type="match status" value="3"/>
</dbReference>
<feature type="domain" description="Glucose-methanol-choline oxidoreductase N-terminal" evidence="5">
    <location>
        <begin position="202"/>
        <end position="216"/>
    </location>
</feature>
<dbReference type="SUPFAM" id="SSF51905">
    <property type="entry name" value="FAD/NAD(P)-binding domain"/>
    <property type="match status" value="1"/>
</dbReference>
<dbReference type="Pfam" id="PF00732">
    <property type="entry name" value="GMC_oxred_N"/>
    <property type="match status" value="1"/>
</dbReference>
<feature type="active site" description="Proton acceptor" evidence="2">
    <location>
        <position position="504"/>
    </location>
</feature>